<gene>
    <name evidence="2" type="ORF">KHA97_20750</name>
</gene>
<dbReference type="GO" id="GO:0008757">
    <property type="term" value="F:S-adenosylmethionine-dependent methyltransferase activity"/>
    <property type="evidence" value="ECO:0007669"/>
    <property type="project" value="InterPro"/>
</dbReference>
<comment type="caution">
    <text evidence="2">The sequence shown here is derived from an EMBL/GenBank/DDBJ whole genome shotgun (WGS) entry which is preliminary data.</text>
</comment>
<dbReference type="Gene3D" id="3.40.50.150">
    <property type="entry name" value="Vaccinia Virus protein VP39"/>
    <property type="match status" value="1"/>
</dbReference>
<evidence type="ECO:0000313" key="3">
    <source>
        <dbReference type="Proteomes" id="UP000681414"/>
    </source>
</evidence>
<dbReference type="Proteomes" id="UP000681414">
    <property type="component" value="Unassembled WGS sequence"/>
</dbReference>
<protein>
    <submittedName>
        <fullName evidence="2">Methyltransferase domain-containing protein</fullName>
    </submittedName>
</protein>
<reference evidence="2 3" key="1">
    <citation type="submission" date="2021-05" db="EMBL/GenBank/DDBJ databases">
        <title>Novel Bacillus species.</title>
        <authorList>
            <person name="Liu G."/>
        </authorList>
    </citation>
    <scope>NUCLEOTIDE SEQUENCE [LARGE SCALE GENOMIC DNA]</scope>
    <source>
        <strain evidence="3">FJAT-49780</strain>
    </source>
</reference>
<dbReference type="RefSeq" id="WP_213126880.1">
    <property type="nucleotide sequence ID" value="NZ_JAGYPG010000004.1"/>
</dbReference>
<dbReference type="EMBL" id="JAGYPG010000004">
    <property type="protein sequence ID" value="MBS4197478.1"/>
    <property type="molecule type" value="Genomic_DNA"/>
</dbReference>
<proteinExistence type="predicted"/>
<dbReference type="InterPro" id="IPR013216">
    <property type="entry name" value="Methyltransf_11"/>
</dbReference>
<dbReference type="InterPro" id="IPR029063">
    <property type="entry name" value="SAM-dependent_MTases_sf"/>
</dbReference>
<keyword evidence="2" id="KW-0489">Methyltransferase</keyword>
<evidence type="ECO:0000259" key="1">
    <source>
        <dbReference type="Pfam" id="PF08241"/>
    </source>
</evidence>
<dbReference type="Pfam" id="PF08241">
    <property type="entry name" value="Methyltransf_11"/>
    <property type="match status" value="1"/>
</dbReference>
<feature type="domain" description="Methyltransferase type 11" evidence="1">
    <location>
        <begin position="14"/>
        <end position="73"/>
    </location>
</feature>
<accession>A0A942YHP0</accession>
<evidence type="ECO:0000313" key="2">
    <source>
        <dbReference type="EMBL" id="MBS4197478.1"/>
    </source>
</evidence>
<keyword evidence="3" id="KW-1185">Reference proteome</keyword>
<name>A0A942YHP0_9BACI</name>
<sequence>MDSDICNIFSFRQQIEGHPNPSQVICENIIETTLGENQFDIVTIIGSTLEESKQYENVLDKCFNLLKDKGYIMVMDFEKNKSFEDFKKVISQSDHLIIDKEAYDTYESLSFYICKVRK</sequence>
<dbReference type="SUPFAM" id="SSF53335">
    <property type="entry name" value="S-adenosyl-L-methionine-dependent methyltransferases"/>
    <property type="match status" value="1"/>
</dbReference>
<organism evidence="2 3">
    <name type="scientific">Lederbergia citri</name>
    <dbReference type="NCBI Taxonomy" id="2833580"/>
    <lineage>
        <taxon>Bacteria</taxon>
        <taxon>Bacillati</taxon>
        <taxon>Bacillota</taxon>
        <taxon>Bacilli</taxon>
        <taxon>Bacillales</taxon>
        <taxon>Bacillaceae</taxon>
        <taxon>Lederbergia</taxon>
    </lineage>
</organism>
<dbReference type="AlphaFoldDB" id="A0A942YHP0"/>
<dbReference type="GO" id="GO:0032259">
    <property type="term" value="P:methylation"/>
    <property type="evidence" value="ECO:0007669"/>
    <property type="project" value="UniProtKB-KW"/>
</dbReference>
<keyword evidence="2" id="KW-0808">Transferase</keyword>